<evidence type="ECO:0000256" key="6">
    <source>
        <dbReference type="ARBA" id="ARBA00022989"/>
    </source>
</evidence>
<keyword evidence="4 8" id="KW-0812">Transmembrane</keyword>
<protein>
    <recommendedName>
        <fullName evidence="3">ER membrane protein complex subunit 4</fullName>
    </recommendedName>
</protein>
<keyword evidence="7 8" id="KW-0472">Membrane</keyword>
<comment type="similarity">
    <text evidence="2">Belongs to the EMC4 family.</text>
</comment>
<accession>A0A9Q5I461</accession>
<dbReference type="EMBL" id="LNZH02000092">
    <property type="protein sequence ID" value="OCB91344.1"/>
    <property type="molecule type" value="Genomic_DNA"/>
</dbReference>
<name>A0A9Q5I461_SANBA</name>
<keyword evidence="5" id="KW-0256">Endoplasmic reticulum</keyword>
<evidence type="ECO:0000256" key="1">
    <source>
        <dbReference type="ARBA" id="ARBA00004477"/>
    </source>
</evidence>
<keyword evidence="10" id="KW-1185">Reference proteome</keyword>
<reference evidence="9" key="1">
    <citation type="submission" date="2016-06" db="EMBL/GenBank/DDBJ databases">
        <title>Draft Genome sequence of the fungus Inonotus baumii.</title>
        <authorList>
            <person name="Zhu H."/>
            <person name="Lin W."/>
        </authorList>
    </citation>
    <scope>NUCLEOTIDE SEQUENCE</scope>
    <source>
        <strain evidence="9">821</strain>
    </source>
</reference>
<evidence type="ECO:0000256" key="7">
    <source>
        <dbReference type="ARBA" id="ARBA00023136"/>
    </source>
</evidence>
<evidence type="ECO:0000256" key="3">
    <source>
        <dbReference type="ARBA" id="ARBA00020820"/>
    </source>
</evidence>
<evidence type="ECO:0000313" key="10">
    <source>
        <dbReference type="Proteomes" id="UP000757232"/>
    </source>
</evidence>
<sequence length="278" mass="30301">MTARLDYISIDSPSKYVLSAETVTYRGRALAFQTAKSASTSRLCLGSIFICIKRKLTPSFHFPQHSSKTPGKAAVQAEATFAALKEKRAWDLAISPAKQLPMQAFMLYMSGGGVQIFSMGIVFMLLFSPFKNLANINSVFAQFAPSTSNAHALSTLPLQKLVYLACNALTLALGLWKCKSMGLLPTGTGDWLAFETRGPAYAAHQKTATSKQPVNAAAQQCRKSPNCLISIIVFAIFEWADTVPITLRRRTHPRYLSTDPKHVVSILCTSETSGSVDL</sequence>
<organism evidence="9 10">
    <name type="scientific">Sanghuangporus baumii</name>
    <name type="common">Phellinus baumii</name>
    <dbReference type="NCBI Taxonomy" id="108892"/>
    <lineage>
        <taxon>Eukaryota</taxon>
        <taxon>Fungi</taxon>
        <taxon>Dikarya</taxon>
        <taxon>Basidiomycota</taxon>
        <taxon>Agaricomycotina</taxon>
        <taxon>Agaricomycetes</taxon>
        <taxon>Hymenochaetales</taxon>
        <taxon>Hymenochaetaceae</taxon>
        <taxon>Sanghuangporus</taxon>
    </lineage>
</organism>
<evidence type="ECO:0000256" key="8">
    <source>
        <dbReference type="SAM" id="Phobius"/>
    </source>
</evidence>
<comment type="subcellular location">
    <subcellularLocation>
        <location evidence="1">Endoplasmic reticulum membrane</location>
        <topology evidence="1">Multi-pass membrane protein</topology>
    </subcellularLocation>
</comment>
<evidence type="ECO:0000256" key="4">
    <source>
        <dbReference type="ARBA" id="ARBA00022692"/>
    </source>
</evidence>
<dbReference type="Proteomes" id="UP000757232">
    <property type="component" value="Unassembled WGS sequence"/>
</dbReference>
<keyword evidence="6 8" id="KW-1133">Transmembrane helix</keyword>
<comment type="caution">
    <text evidence="9">The sequence shown here is derived from an EMBL/GenBank/DDBJ whole genome shotgun (WGS) entry which is preliminary data.</text>
</comment>
<feature type="transmembrane region" description="Helical" evidence="8">
    <location>
        <begin position="105"/>
        <end position="127"/>
    </location>
</feature>
<gene>
    <name evidence="9" type="ORF">A7U60_g1383</name>
</gene>
<dbReference type="OrthoDB" id="369569at2759"/>
<dbReference type="AlphaFoldDB" id="A0A9Q5I461"/>
<evidence type="ECO:0000313" key="9">
    <source>
        <dbReference type="EMBL" id="OCB91344.1"/>
    </source>
</evidence>
<proteinExistence type="inferred from homology"/>
<dbReference type="GO" id="GO:0005789">
    <property type="term" value="C:endoplasmic reticulum membrane"/>
    <property type="evidence" value="ECO:0007669"/>
    <property type="project" value="UniProtKB-SubCell"/>
</dbReference>
<dbReference type="InterPro" id="IPR009445">
    <property type="entry name" value="TMEM85/Emc4"/>
</dbReference>
<dbReference type="PANTHER" id="PTHR19315">
    <property type="entry name" value="ER MEMBRANE PROTEIN COMPLEX SUBUNIT 4"/>
    <property type="match status" value="1"/>
</dbReference>
<dbReference type="Pfam" id="PF06417">
    <property type="entry name" value="EMC4"/>
    <property type="match status" value="1"/>
</dbReference>
<evidence type="ECO:0000256" key="2">
    <source>
        <dbReference type="ARBA" id="ARBA00007715"/>
    </source>
</evidence>
<evidence type="ECO:0000256" key="5">
    <source>
        <dbReference type="ARBA" id="ARBA00022824"/>
    </source>
</evidence>